<evidence type="ECO:0000256" key="3">
    <source>
        <dbReference type="ARBA" id="ARBA00023098"/>
    </source>
</evidence>
<keyword evidence="3" id="KW-0443">Lipid metabolism</keyword>
<dbReference type="Pfam" id="PF03403">
    <property type="entry name" value="PAF-AH_p_II"/>
    <property type="match status" value="1"/>
</dbReference>
<dbReference type="PANTHER" id="PTHR10272:SF0">
    <property type="entry name" value="PLATELET-ACTIVATING FACTOR ACETYLHYDROLASE"/>
    <property type="match status" value="1"/>
</dbReference>
<dbReference type="PANTHER" id="PTHR10272">
    <property type="entry name" value="PLATELET-ACTIVATING FACTOR ACETYLHYDROLASE"/>
    <property type="match status" value="1"/>
</dbReference>
<dbReference type="Pfam" id="PF12740">
    <property type="entry name" value="PETase"/>
    <property type="match status" value="1"/>
</dbReference>
<feature type="domain" description="PET hydrolase/cutinase-like" evidence="4">
    <location>
        <begin position="179"/>
        <end position="318"/>
    </location>
</feature>
<dbReference type="RefSeq" id="WP_338736951.1">
    <property type="nucleotide sequence ID" value="NZ_CP146612.1"/>
</dbReference>
<dbReference type="Proteomes" id="UP001375370">
    <property type="component" value="Chromosome"/>
</dbReference>
<organism evidence="5 6">
    <name type="scientific">Candidatus Dehalogenimonas loeffleri</name>
    <dbReference type="NCBI Taxonomy" id="3127115"/>
    <lineage>
        <taxon>Bacteria</taxon>
        <taxon>Bacillati</taxon>
        <taxon>Chloroflexota</taxon>
        <taxon>Dehalococcoidia</taxon>
        <taxon>Dehalococcoidales</taxon>
        <taxon>Dehalococcoidaceae</taxon>
        <taxon>Dehalogenimonas</taxon>
    </lineage>
</organism>
<dbReference type="InterPro" id="IPR029058">
    <property type="entry name" value="AB_hydrolase_fold"/>
</dbReference>
<keyword evidence="6" id="KW-1185">Reference proteome</keyword>
<keyword evidence="1 5" id="KW-0378">Hydrolase</keyword>
<gene>
    <name evidence="5" type="ORF">V8247_06080</name>
</gene>
<proteinExistence type="predicted"/>
<accession>A0ABZ2J1N1</accession>
<dbReference type="EMBL" id="CP146612">
    <property type="protein sequence ID" value="WWX24830.1"/>
    <property type="molecule type" value="Genomic_DNA"/>
</dbReference>
<evidence type="ECO:0000256" key="2">
    <source>
        <dbReference type="ARBA" id="ARBA00022963"/>
    </source>
</evidence>
<evidence type="ECO:0000259" key="4">
    <source>
        <dbReference type="Pfam" id="PF12740"/>
    </source>
</evidence>
<sequence>MKLPLVLGLAATERLAVILAVLLLPQLGPAAGEYPVPERTYDVGIHTLQFDYTDPEGVSKTFDAAVWYPTSDEVFEYTYSNGPKSYLAEDGAVAETGGPFPLIIFNHGFNASEMQSLYLKEALAAEGYIVASVHFDDNIWSGFFDLLKLGNLQNSNGVDDYVHQVYEKYFNTYRFPIAEALLEYMVQENGREASLFAGSIDTGAIAMGGHSFGGLTTLGLIGGSNDPSRLDSRIKAALMLSAPSYPFEDNYGNVHIPIMSMKGELDVLLNRPEDNFWYLNDGVNPPYYDLVVKNADHFTFSETDSGLGWVPAAIDEDSQLQVIITYSLAFFDLYLKDDTAAATILAQTSPTLASYISETGP</sequence>
<keyword evidence="2" id="KW-0442">Lipid degradation</keyword>
<evidence type="ECO:0000313" key="5">
    <source>
        <dbReference type="EMBL" id="WWX24830.1"/>
    </source>
</evidence>
<dbReference type="SUPFAM" id="SSF53474">
    <property type="entry name" value="alpha/beta-Hydrolases"/>
    <property type="match status" value="1"/>
</dbReference>
<dbReference type="Gene3D" id="3.40.50.1820">
    <property type="entry name" value="alpha/beta hydrolase"/>
    <property type="match status" value="1"/>
</dbReference>
<dbReference type="GO" id="GO:0016787">
    <property type="term" value="F:hydrolase activity"/>
    <property type="evidence" value="ECO:0007669"/>
    <property type="project" value="UniProtKB-KW"/>
</dbReference>
<protein>
    <submittedName>
        <fullName evidence="5">Dienelactone hydrolase</fullName>
    </submittedName>
</protein>
<evidence type="ECO:0000313" key="6">
    <source>
        <dbReference type="Proteomes" id="UP001375370"/>
    </source>
</evidence>
<evidence type="ECO:0000256" key="1">
    <source>
        <dbReference type="ARBA" id="ARBA00022801"/>
    </source>
</evidence>
<dbReference type="InterPro" id="IPR041127">
    <property type="entry name" value="PET_hydrolase/cutinase-like"/>
</dbReference>
<name>A0ABZ2J1N1_9CHLR</name>
<reference evidence="5 6" key="1">
    <citation type="submission" date="2024-03" db="EMBL/GenBank/DDBJ databases">
        <title>A Dehalogenimonas Isolated from Estuarine Sediments Dihaloeliminates Chlorinated Alkanes.</title>
        <authorList>
            <person name="Yang Y."/>
            <person name="Wang H."/>
        </authorList>
    </citation>
    <scope>NUCLEOTIDE SEQUENCE [LARGE SCALE GENOMIC DNA]</scope>
    <source>
        <strain evidence="5 6">W</strain>
    </source>
</reference>